<proteinExistence type="predicted"/>
<accession>A0ACD6AIM8</accession>
<evidence type="ECO:0000313" key="1">
    <source>
        <dbReference type="EnsemblPlants" id="AVESA.00010b.r2.7DG1387050.1.CDS.1"/>
    </source>
</evidence>
<evidence type="ECO:0000313" key="2">
    <source>
        <dbReference type="Proteomes" id="UP001732700"/>
    </source>
</evidence>
<reference evidence="1" key="1">
    <citation type="submission" date="2021-05" db="EMBL/GenBank/DDBJ databases">
        <authorList>
            <person name="Scholz U."/>
            <person name="Mascher M."/>
            <person name="Fiebig A."/>
        </authorList>
    </citation>
    <scope>NUCLEOTIDE SEQUENCE [LARGE SCALE GENOMIC DNA]</scope>
</reference>
<organism evidence="1 2">
    <name type="scientific">Avena sativa</name>
    <name type="common">Oat</name>
    <dbReference type="NCBI Taxonomy" id="4498"/>
    <lineage>
        <taxon>Eukaryota</taxon>
        <taxon>Viridiplantae</taxon>
        <taxon>Streptophyta</taxon>
        <taxon>Embryophyta</taxon>
        <taxon>Tracheophyta</taxon>
        <taxon>Spermatophyta</taxon>
        <taxon>Magnoliopsida</taxon>
        <taxon>Liliopsida</taxon>
        <taxon>Poales</taxon>
        <taxon>Poaceae</taxon>
        <taxon>BOP clade</taxon>
        <taxon>Pooideae</taxon>
        <taxon>Poodae</taxon>
        <taxon>Poeae</taxon>
        <taxon>Poeae Chloroplast Group 1 (Aveneae type)</taxon>
        <taxon>Aveninae</taxon>
        <taxon>Avena</taxon>
    </lineage>
</organism>
<reference evidence="1" key="2">
    <citation type="submission" date="2025-09" db="UniProtKB">
        <authorList>
            <consortium name="EnsemblPlants"/>
        </authorList>
    </citation>
    <scope>IDENTIFICATION</scope>
</reference>
<sequence>MASPANKSAGSGSGSRPPSRSLVKAGAEDLAAGLSARMGDLLLTDKEATGLRIHSVSSTAIPKPRWALVGKVCSPIKLIISAMEWALIRVWGLHHTAYFKDLGDNRFEVRFLSKGDWRHVKRNGSWQFNFNAILLKDFDGSVRPSDITFDSLDIWVKVADLPMDKMNKLYGELIGGWIGKFIAVDVDEDGMAWGEELRIRVAVRVDHPLPCCVNLKESNEEEDVG</sequence>
<dbReference type="Proteomes" id="UP001732700">
    <property type="component" value="Chromosome 7D"/>
</dbReference>
<protein>
    <submittedName>
        <fullName evidence="1">Uncharacterized protein</fullName>
    </submittedName>
</protein>
<name>A0ACD6AIM8_AVESA</name>
<keyword evidence="2" id="KW-1185">Reference proteome</keyword>
<dbReference type="EnsemblPlants" id="AVESA.00010b.r2.7DG1387050.1">
    <property type="protein sequence ID" value="AVESA.00010b.r2.7DG1387050.1.CDS.1"/>
    <property type="gene ID" value="AVESA.00010b.r2.7DG1387050"/>
</dbReference>